<evidence type="ECO:0000313" key="2">
    <source>
        <dbReference type="Proteomes" id="UP000005226"/>
    </source>
</evidence>
<dbReference type="AlphaFoldDB" id="A0A674P6Q8"/>
<dbReference type="InParanoid" id="A0A674P6Q8"/>
<accession>A0A674P6Q8</accession>
<evidence type="ECO:0000313" key="1">
    <source>
        <dbReference type="Ensembl" id="ENSTRUP00000081540.1"/>
    </source>
</evidence>
<sequence length="89" mass="9677">MSTRNWLRGQIRPLIVTGRGARTAACSNLLLHLKCSVILSLPASLQTLKLNVPTGARPEFNLNLSSSNSAFILAFLSDGPVWEKPFSVI</sequence>
<proteinExistence type="predicted"/>
<protein>
    <submittedName>
        <fullName evidence="1">Uncharacterized protein</fullName>
    </submittedName>
</protein>
<organism evidence="1 2">
    <name type="scientific">Takifugu rubripes</name>
    <name type="common">Japanese pufferfish</name>
    <name type="synonym">Fugu rubripes</name>
    <dbReference type="NCBI Taxonomy" id="31033"/>
    <lineage>
        <taxon>Eukaryota</taxon>
        <taxon>Metazoa</taxon>
        <taxon>Chordata</taxon>
        <taxon>Craniata</taxon>
        <taxon>Vertebrata</taxon>
        <taxon>Euteleostomi</taxon>
        <taxon>Actinopterygii</taxon>
        <taxon>Neopterygii</taxon>
        <taxon>Teleostei</taxon>
        <taxon>Neoteleostei</taxon>
        <taxon>Acanthomorphata</taxon>
        <taxon>Eupercaria</taxon>
        <taxon>Tetraodontiformes</taxon>
        <taxon>Tetradontoidea</taxon>
        <taxon>Tetraodontidae</taxon>
        <taxon>Takifugu</taxon>
    </lineage>
</organism>
<reference evidence="1" key="2">
    <citation type="submission" date="2025-08" db="UniProtKB">
        <authorList>
            <consortium name="Ensembl"/>
        </authorList>
    </citation>
    <scope>IDENTIFICATION</scope>
</reference>
<reference evidence="1 2" key="1">
    <citation type="journal article" date="2011" name="Genome Biol. Evol.">
        <title>Integration of the genetic map and genome assembly of fugu facilitates insights into distinct features of genome evolution in teleosts and mammals.</title>
        <authorList>
            <person name="Kai W."/>
            <person name="Kikuchi K."/>
            <person name="Tohari S."/>
            <person name="Chew A.K."/>
            <person name="Tay A."/>
            <person name="Fujiwara A."/>
            <person name="Hosoya S."/>
            <person name="Suetake H."/>
            <person name="Naruse K."/>
            <person name="Brenner S."/>
            <person name="Suzuki Y."/>
            <person name="Venkatesh B."/>
        </authorList>
    </citation>
    <scope>NUCLEOTIDE SEQUENCE [LARGE SCALE GENOMIC DNA]</scope>
</reference>
<keyword evidence="2" id="KW-1185">Reference proteome</keyword>
<dbReference type="Proteomes" id="UP000005226">
    <property type="component" value="Chromosome 8"/>
</dbReference>
<dbReference type="Ensembl" id="ENSTRUT00000075374.1">
    <property type="protein sequence ID" value="ENSTRUP00000081540.1"/>
    <property type="gene ID" value="ENSTRUG00000033268.1"/>
</dbReference>
<name>A0A674P6Q8_TAKRU</name>
<reference evidence="1" key="3">
    <citation type="submission" date="2025-09" db="UniProtKB">
        <authorList>
            <consortium name="Ensembl"/>
        </authorList>
    </citation>
    <scope>IDENTIFICATION</scope>
</reference>